<reference evidence="8 9" key="1">
    <citation type="submission" date="2024-02" db="EMBL/GenBank/DDBJ databases">
        <authorList>
            <person name="Chen Y."/>
            <person name="Shah S."/>
            <person name="Dougan E. K."/>
            <person name="Thang M."/>
            <person name="Chan C."/>
        </authorList>
    </citation>
    <scope>NUCLEOTIDE SEQUENCE [LARGE SCALE GENOMIC DNA]</scope>
</reference>
<name>A0ABP0HN56_9DINO</name>
<dbReference type="InterPro" id="IPR005821">
    <property type="entry name" value="Ion_trans_dom"/>
</dbReference>
<evidence type="ECO:0000256" key="5">
    <source>
        <dbReference type="SAM" id="MobiDB-lite"/>
    </source>
</evidence>
<feature type="transmembrane region" description="Helical" evidence="6">
    <location>
        <begin position="445"/>
        <end position="465"/>
    </location>
</feature>
<keyword evidence="9" id="KW-1185">Reference proteome</keyword>
<dbReference type="PANTHER" id="PTHR10037:SF62">
    <property type="entry name" value="SODIUM CHANNEL PROTEIN 60E"/>
    <property type="match status" value="1"/>
</dbReference>
<evidence type="ECO:0000256" key="6">
    <source>
        <dbReference type="SAM" id="Phobius"/>
    </source>
</evidence>
<organism evidence="8 9">
    <name type="scientific">Durusdinium trenchii</name>
    <dbReference type="NCBI Taxonomy" id="1381693"/>
    <lineage>
        <taxon>Eukaryota</taxon>
        <taxon>Sar</taxon>
        <taxon>Alveolata</taxon>
        <taxon>Dinophyceae</taxon>
        <taxon>Suessiales</taxon>
        <taxon>Symbiodiniaceae</taxon>
        <taxon>Durusdinium</taxon>
    </lineage>
</organism>
<dbReference type="InterPro" id="IPR043203">
    <property type="entry name" value="VGCC_Ca_Na"/>
</dbReference>
<feature type="transmembrane region" description="Helical" evidence="6">
    <location>
        <begin position="409"/>
        <end position="433"/>
    </location>
</feature>
<dbReference type="Gene3D" id="1.20.120.350">
    <property type="entry name" value="Voltage-gated potassium channels. Chain C"/>
    <property type="match status" value="1"/>
</dbReference>
<keyword evidence="4 6" id="KW-0472">Membrane</keyword>
<keyword evidence="2 6" id="KW-0812">Transmembrane</keyword>
<sequence>MAEGSAQLGEEPRPTQLHLGEDVIGRSTSREPDNLGRGAAVPKLADASLTQFRQLLFELEQQYVQDMKRWTRESGLLRTEMSDLTGLSTQKVEDLLREDSGFFRFPPHLVSRPSLRTSGSEHTWQSSRDMGPSFAASMQLKAIEPSGPPDEESRGGGELAAMKQNSILSTLRETNEFSRQSSPGEQEELKDLTTFSINKEEEPDNNKKTLVTKCATFLQSDIYELVIGLLIIVNSLVMAVEFEFQGYVVGHSLGYPRMHGPPEEVWPSAEQIFDSINLVFIIIFVVDVVVRVSFLRMQFFRQSFNWLDLAVVSCSVLEVLFDELLPLDTVFVRLLRLGKVARAIRVVRHTEGMSSLLMLLKCVRASFNTLCCSLSFIVVLQCIAGMVISQVVSPYMTDENVGLEERKAVFRYYGTFTATFLTMFEVLLANWAPPARILVDNVSDLFVYVFVVYRCVVGFAILNVVNAVFIQQTMKVAQADQELIIKQRLRAESAYAAKMRTFF</sequence>
<keyword evidence="3 6" id="KW-1133">Transmembrane helix</keyword>
<comment type="subcellular location">
    <subcellularLocation>
        <location evidence="1">Membrane</location>
        <topology evidence="1">Multi-pass membrane protein</topology>
    </subcellularLocation>
</comment>
<evidence type="ECO:0000313" key="8">
    <source>
        <dbReference type="EMBL" id="CAK8990589.1"/>
    </source>
</evidence>
<feature type="domain" description="Ion transport" evidence="7">
    <location>
        <begin position="222"/>
        <end position="472"/>
    </location>
</feature>
<accession>A0ABP0HN56</accession>
<evidence type="ECO:0000256" key="3">
    <source>
        <dbReference type="ARBA" id="ARBA00022989"/>
    </source>
</evidence>
<feature type="transmembrane region" description="Helical" evidence="6">
    <location>
        <begin position="365"/>
        <end position="388"/>
    </location>
</feature>
<comment type="caution">
    <text evidence="8">The sequence shown here is derived from an EMBL/GenBank/DDBJ whole genome shotgun (WGS) entry which is preliminary data.</text>
</comment>
<feature type="transmembrane region" description="Helical" evidence="6">
    <location>
        <begin position="272"/>
        <end position="292"/>
    </location>
</feature>
<evidence type="ECO:0000313" key="9">
    <source>
        <dbReference type="Proteomes" id="UP001642484"/>
    </source>
</evidence>
<feature type="compositionally biased region" description="Basic and acidic residues" evidence="5">
    <location>
        <begin position="19"/>
        <end position="34"/>
    </location>
</feature>
<evidence type="ECO:0000256" key="2">
    <source>
        <dbReference type="ARBA" id="ARBA00022692"/>
    </source>
</evidence>
<dbReference type="Proteomes" id="UP001642484">
    <property type="component" value="Unassembled WGS sequence"/>
</dbReference>
<feature type="transmembrane region" description="Helical" evidence="6">
    <location>
        <begin position="304"/>
        <end position="321"/>
    </location>
</feature>
<feature type="region of interest" description="Disordered" evidence="5">
    <location>
        <begin position="1"/>
        <end position="40"/>
    </location>
</feature>
<dbReference type="PANTHER" id="PTHR10037">
    <property type="entry name" value="VOLTAGE-GATED CATION CHANNEL CALCIUM AND SODIUM"/>
    <property type="match status" value="1"/>
</dbReference>
<evidence type="ECO:0000256" key="1">
    <source>
        <dbReference type="ARBA" id="ARBA00004141"/>
    </source>
</evidence>
<evidence type="ECO:0000259" key="7">
    <source>
        <dbReference type="Pfam" id="PF00520"/>
    </source>
</evidence>
<dbReference type="Pfam" id="PF00520">
    <property type="entry name" value="Ion_trans"/>
    <property type="match status" value="1"/>
</dbReference>
<gene>
    <name evidence="8" type="ORF">CCMP2556_LOCUS2112</name>
</gene>
<dbReference type="EMBL" id="CAXAMN010000769">
    <property type="protein sequence ID" value="CAK8990589.1"/>
    <property type="molecule type" value="Genomic_DNA"/>
</dbReference>
<proteinExistence type="predicted"/>
<protein>
    <recommendedName>
        <fullName evidence="7">Ion transport domain-containing protein</fullName>
    </recommendedName>
</protein>
<dbReference type="SUPFAM" id="SSF81324">
    <property type="entry name" value="Voltage-gated potassium channels"/>
    <property type="match status" value="1"/>
</dbReference>
<dbReference type="InterPro" id="IPR027359">
    <property type="entry name" value="Volt_channel_dom_sf"/>
</dbReference>
<feature type="transmembrane region" description="Helical" evidence="6">
    <location>
        <begin position="222"/>
        <end position="240"/>
    </location>
</feature>
<evidence type="ECO:0000256" key="4">
    <source>
        <dbReference type="ARBA" id="ARBA00023136"/>
    </source>
</evidence>